<comment type="caution">
    <text evidence="2">The sequence shown here is derived from an EMBL/GenBank/DDBJ whole genome shotgun (WGS) entry which is preliminary data.</text>
</comment>
<dbReference type="InterPro" id="IPR013766">
    <property type="entry name" value="Thioredoxin_domain"/>
</dbReference>
<dbReference type="RefSeq" id="WP_133604014.1">
    <property type="nucleotide sequence ID" value="NZ_JAUFPJ010000003.1"/>
</dbReference>
<sequence>MKRRHWLLGSSAAGLAAAGLGGWLAWQRQRPEPLSEAAQAFWAASFERPDAAPLAAQSLRGQPLLLNFWATWCAPCIKEMPELDQFQREFAAKGWRVLGLAVDAAGPVQDFLKKQPVSFPTALAGLTGLELTRKLGNLQGGLPFSVAFDASGEISWRKLGPTHLAELRELGATSR</sequence>
<organism evidence="2 3">
    <name type="scientific">Roseateles asaccharophilus</name>
    <dbReference type="NCBI Taxonomy" id="582607"/>
    <lineage>
        <taxon>Bacteria</taxon>
        <taxon>Pseudomonadati</taxon>
        <taxon>Pseudomonadota</taxon>
        <taxon>Betaproteobacteria</taxon>
        <taxon>Burkholderiales</taxon>
        <taxon>Sphaerotilaceae</taxon>
        <taxon>Roseateles</taxon>
    </lineage>
</organism>
<dbReference type="OrthoDB" id="9811352at2"/>
<dbReference type="PROSITE" id="PS51352">
    <property type="entry name" value="THIOREDOXIN_2"/>
    <property type="match status" value="1"/>
</dbReference>
<dbReference type="InterPro" id="IPR013740">
    <property type="entry name" value="Redoxin"/>
</dbReference>
<dbReference type="GO" id="GO:0016853">
    <property type="term" value="F:isomerase activity"/>
    <property type="evidence" value="ECO:0007669"/>
    <property type="project" value="UniProtKB-KW"/>
</dbReference>
<dbReference type="SUPFAM" id="SSF52833">
    <property type="entry name" value="Thioredoxin-like"/>
    <property type="match status" value="1"/>
</dbReference>
<protein>
    <submittedName>
        <fullName evidence="2">Thiol-disulfide isomerase/thioredoxin</fullName>
    </submittedName>
</protein>
<evidence type="ECO:0000313" key="3">
    <source>
        <dbReference type="Proteomes" id="UP000295357"/>
    </source>
</evidence>
<dbReference type="CDD" id="cd02966">
    <property type="entry name" value="TlpA_like_family"/>
    <property type="match status" value="1"/>
</dbReference>
<dbReference type="PANTHER" id="PTHR42852:SF13">
    <property type="entry name" value="PROTEIN DIPZ"/>
    <property type="match status" value="1"/>
</dbReference>
<dbReference type="InterPro" id="IPR036249">
    <property type="entry name" value="Thioredoxin-like_sf"/>
</dbReference>
<evidence type="ECO:0000313" key="2">
    <source>
        <dbReference type="EMBL" id="TDP09402.1"/>
    </source>
</evidence>
<dbReference type="Pfam" id="PF08534">
    <property type="entry name" value="Redoxin"/>
    <property type="match status" value="1"/>
</dbReference>
<dbReference type="PANTHER" id="PTHR42852">
    <property type="entry name" value="THIOL:DISULFIDE INTERCHANGE PROTEIN DSBE"/>
    <property type="match status" value="1"/>
</dbReference>
<dbReference type="InterPro" id="IPR050553">
    <property type="entry name" value="Thioredoxin_ResA/DsbE_sf"/>
</dbReference>
<dbReference type="GO" id="GO:0016491">
    <property type="term" value="F:oxidoreductase activity"/>
    <property type="evidence" value="ECO:0007669"/>
    <property type="project" value="InterPro"/>
</dbReference>
<dbReference type="Proteomes" id="UP000295357">
    <property type="component" value="Unassembled WGS sequence"/>
</dbReference>
<accession>A0A4V3CJF4</accession>
<proteinExistence type="predicted"/>
<dbReference type="EMBL" id="SNXE01000005">
    <property type="protein sequence ID" value="TDP09402.1"/>
    <property type="molecule type" value="Genomic_DNA"/>
</dbReference>
<keyword evidence="2" id="KW-0413">Isomerase</keyword>
<keyword evidence="3" id="KW-1185">Reference proteome</keyword>
<evidence type="ECO:0000259" key="1">
    <source>
        <dbReference type="PROSITE" id="PS51352"/>
    </source>
</evidence>
<name>A0A4V3CJF4_9BURK</name>
<reference evidence="2 3" key="1">
    <citation type="submission" date="2019-03" db="EMBL/GenBank/DDBJ databases">
        <title>Genomic Encyclopedia of Type Strains, Phase IV (KMG-IV): sequencing the most valuable type-strain genomes for metagenomic binning, comparative biology and taxonomic classification.</title>
        <authorList>
            <person name="Goeker M."/>
        </authorList>
    </citation>
    <scope>NUCLEOTIDE SEQUENCE [LARGE SCALE GENOMIC DNA]</scope>
    <source>
        <strain evidence="2 3">DSM 25082</strain>
    </source>
</reference>
<feature type="domain" description="Thioredoxin" evidence="1">
    <location>
        <begin position="6"/>
        <end position="175"/>
    </location>
</feature>
<gene>
    <name evidence="2" type="ORF">DFR39_105242</name>
</gene>
<dbReference type="Gene3D" id="3.40.30.10">
    <property type="entry name" value="Glutaredoxin"/>
    <property type="match status" value="1"/>
</dbReference>
<dbReference type="AlphaFoldDB" id="A0A4V3CJF4"/>